<reference evidence="1" key="1">
    <citation type="submission" date="2021-01" db="EMBL/GenBank/DDBJ databases">
        <authorList>
            <consortium name="Genoscope - CEA"/>
            <person name="William W."/>
        </authorList>
    </citation>
    <scope>NUCLEOTIDE SEQUENCE</scope>
</reference>
<accession>A0A816YQF9</accession>
<gene>
    <name evidence="1" type="ORF">DARMORV10_A07P22780.1</name>
</gene>
<dbReference type="AlphaFoldDB" id="A0A816YQF9"/>
<sequence length="50" mass="5822">MVHILPNNLKSNQLQMHHLRSTFNAIFTPARRCICVYKKIDPPLSSLRDC</sequence>
<evidence type="ECO:0000313" key="1">
    <source>
        <dbReference type="EMBL" id="CAF2170909.1"/>
    </source>
</evidence>
<dbReference type="EMBL" id="HG994361">
    <property type="protein sequence ID" value="CAF2170909.1"/>
    <property type="molecule type" value="Genomic_DNA"/>
</dbReference>
<proteinExistence type="predicted"/>
<protein>
    <submittedName>
        <fullName evidence="1">(rape) hypothetical protein</fullName>
    </submittedName>
</protein>
<name>A0A816YQF9_BRANA</name>
<organism evidence="1">
    <name type="scientific">Brassica napus</name>
    <name type="common">Rape</name>
    <dbReference type="NCBI Taxonomy" id="3708"/>
    <lineage>
        <taxon>Eukaryota</taxon>
        <taxon>Viridiplantae</taxon>
        <taxon>Streptophyta</taxon>
        <taxon>Embryophyta</taxon>
        <taxon>Tracheophyta</taxon>
        <taxon>Spermatophyta</taxon>
        <taxon>Magnoliopsida</taxon>
        <taxon>eudicotyledons</taxon>
        <taxon>Gunneridae</taxon>
        <taxon>Pentapetalae</taxon>
        <taxon>rosids</taxon>
        <taxon>malvids</taxon>
        <taxon>Brassicales</taxon>
        <taxon>Brassicaceae</taxon>
        <taxon>Brassiceae</taxon>
        <taxon>Brassica</taxon>
    </lineage>
</organism>
<dbReference type="Proteomes" id="UP001295469">
    <property type="component" value="Chromosome A07"/>
</dbReference>